<evidence type="ECO:0000313" key="6">
    <source>
        <dbReference type="Proteomes" id="UP000515908"/>
    </source>
</evidence>
<gene>
    <name evidence="5" type="ORF">ADEAN_000522500</name>
</gene>
<sequence>MNLEEPILYAGTVEFPFAVGSISIPITILEQEACFREQRHSEDDAESSTPPVSRKRGRKEESADDKKDDAAEAKDGSAIAAELLFKHTHRRVCYIRDGADLSLDSYYRWLYHYRAHHFGEKKEEDDDEIHSPSPFYASIKEVHFQVPSSFPHPHRVLRQPPYFIDDVSWADHAVEITIVFRDVLGVPPLKLSYPVQLQERVKSMQVPQLLSSQHDVPVPIVNPIQTWSSDTSKKKT</sequence>
<evidence type="ECO:0000259" key="4">
    <source>
        <dbReference type="PROSITE" id="PS51037"/>
    </source>
</evidence>
<name>A0A7G2CEG0_9TRYP</name>
<dbReference type="GO" id="GO:0005634">
    <property type="term" value="C:nucleus"/>
    <property type="evidence" value="ECO:0007669"/>
    <property type="project" value="UniProtKB-SubCell"/>
</dbReference>
<dbReference type="InterPro" id="IPR005033">
    <property type="entry name" value="YEATS"/>
</dbReference>
<proteinExistence type="predicted"/>
<evidence type="ECO:0000256" key="2">
    <source>
        <dbReference type="PROSITE-ProRule" id="PRU00376"/>
    </source>
</evidence>
<accession>A0A7G2CEG0</accession>
<evidence type="ECO:0000256" key="3">
    <source>
        <dbReference type="SAM" id="MobiDB-lite"/>
    </source>
</evidence>
<dbReference type="AlphaFoldDB" id="A0A7G2CEG0"/>
<reference evidence="5 6" key="1">
    <citation type="submission" date="2020-08" db="EMBL/GenBank/DDBJ databases">
        <authorList>
            <person name="Newling K."/>
            <person name="Davey J."/>
            <person name="Forrester S."/>
        </authorList>
    </citation>
    <scope>NUCLEOTIDE SEQUENCE [LARGE SCALE GENOMIC DNA]</scope>
    <source>
        <strain evidence="6">Crithidia deanei Carvalho (ATCC PRA-265)</strain>
    </source>
</reference>
<organism evidence="5 6">
    <name type="scientific">Angomonas deanei</name>
    <dbReference type="NCBI Taxonomy" id="59799"/>
    <lineage>
        <taxon>Eukaryota</taxon>
        <taxon>Discoba</taxon>
        <taxon>Euglenozoa</taxon>
        <taxon>Kinetoplastea</taxon>
        <taxon>Metakinetoplastina</taxon>
        <taxon>Trypanosomatida</taxon>
        <taxon>Trypanosomatidae</taxon>
        <taxon>Strigomonadinae</taxon>
        <taxon>Angomonas</taxon>
    </lineage>
</organism>
<keyword evidence="6" id="KW-1185">Reference proteome</keyword>
<feature type="compositionally biased region" description="Basic and acidic residues" evidence="3">
    <location>
        <begin position="58"/>
        <end position="73"/>
    </location>
</feature>
<dbReference type="Gene3D" id="2.60.40.1970">
    <property type="entry name" value="YEATS domain"/>
    <property type="match status" value="1"/>
</dbReference>
<dbReference type="InterPro" id="IPR038704">
    <property type="entry name" value="YEAST_sf"/>
</dbReference>
<keyword evidence="1 2" id="KW-0539">Nucleus</keyword>
<dbReference type="PROSITE" id="PS51037">
    <property type="entry name" value="YEATS"/>
    <property type="match status" value="1"/>
</dbReference>
<protein>
    <submittedName>
        <fullName evidence="5">YEATS family, putative</fullName>
    </submittedName>
</protein>
<dbReference type="VEuPathDB" id="TriTrypDB:ADEAN_000522500"/>
<comment type="subcellular location">
    <subcellularLocation>
        <location evidence="2">Nucleus</location>
    </subcellularLocation>
</comment>
<feature type="region of interest" description="Disordered" evidence="3">
    <location>
        <begin position="37"/>
        <end position="73"/>
    </location>
</feature>
<dbReference type="EMBL" id="LR877153">
    <property type="protein sequence ID" value="CAD2217745.1"/>
    <property type="molecule type" value="Genomic_DNA"/>
</dbReference>
<evidence type="ECO:0000256" key="1">
    <source>
        <dbReference type="ARBA" id="ARBA00023242"/>
    </source>
</evidence>
<dbReference type="InterPro" id="IPR055129">
    <property type="entry name" value="YEATS_dom"/>
</dbReference>
<evidence type="ECO:0000313" key="5">
    <source>
        <dbReference type="EMBL" id="CAD2217745.1"/>
    </source>
</evidence>
<dbReference type="GO" id="GO:0006355">
    <property type="term" value="P:regulation of DNA-templated transcription"/>
    <property type="evidence" value="ECO:0007669"/>
    <property type="project" value="InterPro"/>
</dbReference>
<dbReference type="PANTHER" id="PTHR23195">
    <property type="entry name" value="YEATS DOMAIN"/>
    <property type="match status" value="1"/>
</dbReference>
<feature type="domain" description="YEATS" evidence="4">
    <location>
        <begin position="41"/>
        <end position="236"/>
    </location>
</feature>
<dbReference type="Proteomes" id="UP000515908">
    <property type="component" value="Chromosome 09"/>
</dbReference>
<dbReference type="Pfam" id="PF03366">
    <property type="entry name" value="YEATS"/>
    <property type="match status" value="1"/>
</dbReference>